<dbReference type="Gene3D" id="3.30.1300.10">
    <property type="entry name" value="Pantoate-beta-alanine ligase, C-terminal domain"/>
    <property type="match status" value="1"/>
</dbReference>
<organism evidence="1 2">
    <name type="scientific">Stephania yunnanensis</name>
    <dbReference type="NCBI Taxonomy" id="152371"/>
    <lineage>
        <taxon>Eukaryota</taxon>
        <taxon>Viridiplantae</taxon>
        <taxon>Streptophyta</taxon>
        <taxon>Embryophyta</taxon>
        <taxon>Tracheophyta</taxon>
        <taxon>Spermatophyta</taxon>
        <taxon>Magnoliopsida</taxon>
        <taxon>Ranunculales</taxon>
        <taxon>Menispermaceae</taxon>
        <taxon>Menispermoideae</taxon>
        <taxon>Cissampelideae</taxon>
        <taxon>Stephania</taxon>
    </lineage>
</organism>
<evidence type="ECO:0000313" key="1">
    <source>
        <dbReference type="EMBL" id="KAK9161272.1"/>
    </source>
</evidence>
<dbReference type="InterPro" id="IPR003721">
    <property type="entry name" value="Pantoate_ligase"/>
</dbReference>
<accession>A0AAP0PYP0</accession>
<comment type="caution">
    <text evidence="1">The sequence shown here is derived from an EMBL/GenBank/DDBJ whole genome shotgun (WGS) entry which is preliminary data.</text>
</comment>
<keyword evidence="2" id="KW-1185">Reference proteome</keyword>
<evidence type="ECO:0000313" key="2">
    <source>
        <dbReference type="Proteomes" id="UP001420932"/>
    </source>
</evidence>
<dbReference type="GO" id="GO:0004592">
    <property type="term" value="F:pantoate-beta-alanine ligase activity"/>
    <property type="evidence" value="ECO:0007669"/>
    <property type="project" value="InterPro"/>
</dbReference>
<protein>
    <submittedName>
        <fullName evidence="1">Uncharacterized protein</fullName>
    </submittedName>
</protein>
<proteinExistence type="predicted"/>
<name>A0AAP0PYP0_9MAGN</name>
<dbReference type="SUPFAM" id="SSF52374">
    <property type="entry name" value="Nucleotidylyl transferase"/>
    <property type="match status" value="1"/>
</dbReference>
<dbReference type="EMBL" id="JBBNAF010000003">
    <property type="protein sequence ID" value="KAK9161272.1"/>
    <property type="molecule type" value="Genomic_DNA"/>
</dbReference>
<sequence>MQERDLDFSLTVIASEIVRESDGLALSSCNIYLSPEERKKVCCLLPAIFFLLLLAII</sequence>
<reference evidence="1 2" key="1">
    <citation type="submission" date="2024-01" db="EMBL/GenBank/DDBJ databases">
        <title>Genome assemblies of Stephania.</title>
        <authorList>
            <person name="Yang L."/>
        </authorList>
    </citation>
    <scope>NUCLEOTIDE SEQUENCE [LARGE SCALE GENOMIC DNA]</scope>
    <source>
        <strain evidence="1">YNDBR</strain>
        <tissue evidence="1">Leaf</tissue>
    </source>
</reference>
<dbReference type="AlphaFoldDB" id="A0AAP0PYP0"/>
<dbReference type="InterPro" id="IPR042176">
    <property type="entry name" value="Pantoate_ligase_C"/>
</dbReference>
<dbReference type="Pfam" id="PF02569">
    <property type="entry name" value="Pantoate_ligase"/>
    <property type="match status" value="1"/>
</dbReference>
<gene>
    <name evidence="1" type="ORF">Syun_007613</name>
</gene>
<dbReference type="Proteomes" id="UP001420932">
    <property type="component" value="Unassembled WGS sequence"/>
</dbReference>
<dbReference type="GO" id="GO:0015940">
    <property type="term" value="P:pantothenate biosynthetic process"/>
    <property type="evidence" value="ECO:0007669"/>
    <property type="project" value="InterPro"/>
</dbReference>